<evidence type="ECO:0000256" key="1">
    <source>
        <dbReference type="SAM" id="MobiDB-lite"/>
    </source>
</evidence>
<feature type="compositionally biased region" description="Basic and acidic residues" evidence="1">
    <location>
        <begin position="44"/>
        <end position="57"/>
    </location>
</feature>
<sequence length="129" mass="15055">MKVYKFSIICTRIGVGVWIVCWDKTEQSSTERCLMSGHPGENVDAVHADDNQEHTDNTSHIYRFVENHNSDSSHADDAQCGPRPVHDTDWKFFQRQRYEIECRPVADDDAETRKWLREPLGEFEGRRSE</sequence>
<feature type="region of interest" description="Disordered" evidence="1">
    <location>
        <begin position="36"/>
        <end position="57"/>
    </location>
</feature>
<dbReference type="EMBL" id="CP001871">
    <property type="protein sequence ID" value="AFK21536.1"/>
    <property type="molecule type" value="Genomic_DNA"/>
</dbReference>
<protein>
    <submittedName>
        <fullName evidence="2">Uncharacterized protein</fullName>
    </submittedName>
</protein>
<reference evidence="2 3" key="1">
    <citation type="journal article" date="2012" name="J. Bacteriol.">
        <title>Complete genome sequence of the metabolically versatile halophilic archaeon Haloferax mediterranei, a poly(3-hydroxybutyrate-co-3-hydroxyvalerate) producer.</title>
        <authorList>
            <person name="Han J."/>
            <person name="Zhang F."/>
            <person name="Hou J."/>
            <person name="Liu X."/>
            <person name="Li M."/>
            <person name="Liu H."/>
            <person name="Cai L."/>
            <person name="Zhang B."/>
            <person name="Chen Y."/>
            <person name="Zhou J."/>
            <person name="Hu S."/>
            <person name="Xiang H."/>
        </authorList>
    </citation>
    <scope>NUCLEOTIDE SEQUENCE [LARGE SCALE GENOMIC DNA]</scope>
    <source>
        <strain evidence="3">ATCC 33500 / DSM 1411 / JCM 8866 / NBRC 14739 / NCIMB 2177 / R-4</strain>
        <plasmid evidence="3">pHM500</plasmid>
    </source>
</reference>
<proteinExistence type="predicted"/>
<evidence type="ECO:0000313" key="2">
    <source>
        <dbReference type="EMBL" id="AFK21536.1"/>
    </source>
</evidence>
<geneLocation type="plasmid" evidence="2 3">
    <name>pHM500</name>
</geneLocation>
<dbReference type="AlphaFoldDB" id="I3RBC6"/>
<name>I3RBC6_HALMT</name>
<organism evidence="2 3">
    <name type="scientific">Haloferax mediterranei (strain ATCC 33500 / DSM 1411 / JCM 8866 / NBRC 14739 / NCIMB 2177 / R-4)</name>
    <name type="common">Halobacterium mediterranei</name>
    <dbReference type="NCBI Taxonomy" id="523841"/>
    <lineage>
        <taxon>Archaea</taxon>
        <taxon>Methanobacteriati</taxon>
        <taxon>Methanobacteriota</taxon>
        <taxon>Stenosarchaea group</taxon>
        <taxon>Halobacteria</taxon>
        <taxon>Halobacteriales</taxon>
        <taxon>Haloferacaceae</taxon>
        <taxon>Haloferax</taxon>
    </lineage>
</organism>
<evidence type="ECO:0000313" key="3">
    <source>
        <dbReference type="Proteomes" id="UP000006469"/>
    </source>
</evidence>
<dbReference type="Proteomes" id="UP000006469">
    <property type="component" value="Plasmid pHM500"/>
</dbReference>
<gene>
    <name evidence="2" type="ordered locus">HFX_6417</name>
</gene>
<keyword evidence="2" id="KW-0614">Plasmid</keyword>
<dbReference type="HOGENOM" id="CLU_1943801_0_0_2"/>
<accession>I3RBC6</accession>
<dbReference type="KEGG" id="hme:HFX_6417"/>